<feature type="transmembrane region" description="Helical" evidence="1">
    <location>
        <begin position="34"/>
        <end position="52"/>
    </location>
</feature>
<dbReference type="NCBIfam" id="TIGR02281">
    <property type="entry name" value="clan_AA_DTGA"/>
    <property type="match status" value="1"/>
</dbReference>
<proteinExistence type="predicted"/>
<dbReference type="Pfam" id="PF13975">
    <property type="entry name" value="gag-asp_proteas"/>
    <property type="match status" value="1"/>
</dbReference>
<organism evidence="2 3">
    <name type="scientific">Sphingomonas ginsenosidimutans</name>
    <dbReference type="NCBI Taxonomy" id="862134"/>
    <lineage>
        <taxon>Bacteria</taxon>
        <taxon>Pseudomonadati</taxon>
        <taxon>Pseudomonadota</taxon>
        <taxon>Alphaproteobacteria</taxon>
        <taxon>Sphingomonadales</taxon>
        <taxon>Sphingomonadaceae</taxon>
        <taxon>Sphingomonas</taxon>
    </lineage>
</organism>
<evidence type="ECO:0000313" key="3">
    <source>
        <dbReference type="Proteomes" id="UP000218784"/>
    </source>
</evidence>
<dbReference type="GO" id="GO:0006508">
    <property type="term" value="P:proteolysis"/>
    <property type="evidence" value="ECO:0007669"/>
    <property type="project" value="UniProtKB-KW"/>
</dbReference>
<dbReference type="InterPro" id="IPR034122">
    <property type="entry name" value="Retropepsin-like_bacterial"/>
</dbReference>
<dbReference type="AlphaFoldDB" id="A0A2A4I0I8"/>
<keyword evidence="1" id="KW-0812">Transmembrane</keyword>
<reference evidence="2 3" key="1">
    <citation type="submission" date="2017-09" db="EMBL/GenBank/DDBJ databases">
        <title>Sphingomonas ginsenosidimutans KACC 14949, whole genome shotgun sequence.</title>
        <authorList>
            <person name="Feng G."/>
            <person name="Zhu H."/>
        </authorList>
    </citation>
    <scope>NUCLEOTIDE SEQUENCE [LARGE SCALE GENOMIC DNA]</scope>
    <source>
        <strain evidence="2 3">KACC 14949</strain>
    </source>
</reference>
<keyword evidence="2" id="KW-0378">Hydrolase</keyword>
<gene>
    <name evidence="2" type="ORF">COA17_07940</name>
</gene>
<keyword evidence="2" id="KW-0645">Protease</keyword>
<keyword evidence="1" id="KW-0472">Membrane</keyword>
<dbReference type="RefSeq" id="WP_066490077.1">
    <property type="nucleotide sequence ID" value="NZ_JAIEOT010000037.1"/>
</dbReference>
<dbReference type="InterPro" id="IPR001969">
    <property type="entry name" value="Aspartic_peptidase_AS"/>
</dbReference>
<comment type="caution">
    <text evidence="2">The sequence shown here is derived from an EMBL/GenBank/DDBJ whole genome shotgun (WGS) entry which is preliminary data.</text>
</comment>
<evidence type="ECO:0000256" key="1">
    <source>
        <dbReference type="SAM" id="Phobius"/>
    </source>
</evidence>
<keyword evidence="3" id="KW-1185">Reference proteome</keyword>
<dbReference type="CDD" id="cd05483">
    <property type="entry name" value="retropepsin_like_bacteria"/>
    <property type="match status" value="1"/>
</dbReference>
<dbReference type="InterPro" id="IPR021109">
    <property type="entry name" value="Peptidase_aspartic_dom_sf"/>
</dbReference>
<dbReference type="Gene3D" id="2.40.70.10">
    <property type="entry name" value="Acid Proteases"/>
    <property type="match status" value="1"/>
</dbReference>
<accession>A0A2A4I0I8</accession>
<dbReference type="PROSITE" id="PS00141">
    <property type="entry name" value="ASP_PROTEASE"/>
    <property type="match status" value="1"/>
</dbReference>
<feature type="transmembrane region" description="Helical" evidence="1">
    <location>
        <begin position="12"/>
        <end position="28"/>
    </location>
</feature>
<sequence length="216" mass="23138">MFDVVAANPHFYLMLGVLFVAAVVARRIPVLRTLVSIAFWGAAGLLLFAAVVERERFDPWVARIAAGLNMDSQQVAGEETRIRMSRDGHFYVRATIGGAERRLLVDSGATITALSPATAAAAGVEVKPAMFPVVLKTANGTIRADTGEVRELRFGNVVARDLAVVVSPAFGDIDVLGMNFLSRLKSWRVEGQTLILTPHHPQGTDGAVKTATGTAR</sequence>
<evidence type="ECO:0000313" key="2">
    <source>
        <dbReference type="EMBL" id="PCG09763.1"/>
    </source>
</evidence>
<keyword evidence="1" id="KW-1133">Transmembrane helix</keyword>
<dbReference type="InterPro" id="IPR011969">
    <property type="entry name" value="Clan_AA_Asp_peptidase_C"/>
</dbReference>
<dbReference type="SUPFAM" id="SSF50630">
    <property type="entry name" value="Acid proteases"/>
    <property type="match status" value="1"/>
</dbReference>
<dbReference type="Proteomes" id="UP000218784">
    <property type="component" value="Unassembled WGS sequence"/>
</dbReference>
<name>A0A2A4I0I8_9SPHN</name>
<protein>
    <submittedName>
        <fullName evidence="2">TIGR02281 family clan AA aspartic protease</fullName>
    </submittedName>
</protein>
<dbReference type="EMBL" id="NWVD01000002">
    <property type="protein sequence ID" value="PCG09763.1"/>
    <property type="molecule type" value="Genomic_DNA"/>
</dbReference>
<dbReference type="GO" id="GO:0004190">
    <property type="term" value="F:aspartic-type endopeptidase activity"/>
    <property type="evidence" value="ECO:0007669"/>
    <property type="project" value="InterPro"/>
</dbReference>